<organism evidence="2 3">
    <name type="scientific">Cryobacterium fucosi</name>
    <dbReference type="NCBI Taxonomy" id="1259157"/>
    <lineage>
        <taxon>Bacteria</taxon>
        <taxon>Bacillati</taxon>
        <taxon>Actinomycetota</taxon>
        <taxon>Actinomycetes</taxon>
        <taxon>Micrococcales</taxon>
        <taxon>Microbacteriaceae</taxon>
        <taxon>Cryobacterium</taxon>
    </lineage>
</organism>
<comment type="caution">
    <text evidence="2">The sequence shown here is derived from an EMBL/GenBank/DDBJ whole genome shotgun (WGS) entry which is preliminary data.</text>
</comment>
<proteinExistence type="predicted"/>
<reference evidence="2 3" key="1">
    <citation type="submission" date="2019-03" db="EMBL/GenBank/DDBJ databases">
        <title>Genomics of glacier-inhabiting Cryobacterium strains.</title>
        <authorList>
            <person name="Liu Q."/>
            <person name="Xin Y.-H."/>
        </authorList>
    </citation>
    <scope>NUCLEOTIDE SEQUENCE [LARGE SCALE GENOMIC DNA]</scope>
    <source>
        <strain evidence="2 3">Hh4</strain>
    </source>
</reference>
<dbReference type="Proteomes" id="UP000298313">
    <property type="component" value="Unassembled WGS sequence"/>
</dbReference>
<dbReference type="Pfam" id="PF23186">
    <property type="entry name" value="DUF7059"/>
    <property type="match status" value="1"/>
</dbReference>
<keyword evidence="3" id="KW-1185">Reference proteome</keyword>
<sequence length="116" mass="11590">MTSALVDQLRADLDAAHYSVSALTGLWGSEADAALRRNQRVPAQRALTALRAKLGRAEPSATLAWLFVLGLPVARADLAAALPSLGVTGAEALGLVAGGDTGATPDTAGGDTGATP</sequence>
<dbReference type="RefSeq" id="WP_420898340.1">
    <property type="nucleotide sequence ID" value="NZ_SOHH01000024.1"/>
</dbReference>
<feature type="domain" description="DUF7059" evidence="1">
    <location>
        <begin position="15"/>
        <end position="101"/>
    </location>
</feature>
<gene>
    <name evidence="2" type="ORF">E3T48_02100</name>
</gene>
<evidence type="ECO:0000313" key="3">
    <source>
        <dbReference type="Proteomes" id="UP000298313"/>
    </source>
</evidence>
<name>A0A4R9BF69_9MICO</name>
<protein>
    <recommendedName>
        <fullName evidence="1">DUF7059 domain-containing protein</fullName>
    </recommendedName>
</protein>
<accession>A0A4R9BF69</accession>
<evidence type="ECO:0000313" key="2">
    <source>
        <dbReference type="EMBL" id="TFD82579.1"/>
    </source>
</evidence>
<dbReference type="InterPro" id="IPR055487">
    <property type="entry name" value="DUF7059"/>
</dbReference>
<evidence type="ECO:0000259" key="1">
    <source>
        <dbReference type="Pfam" id="PF23186"/>
    </source>
</evidence>
<feature type="non-terminal residue" evidence="2">
    <location>
        <position position="116"/>
    </location>
</feature>
<dbReference type="EMBL" id="SOHH01000024">
    <property type="protein sequence ID" value="TFD82579.1"/>
    <property type="molecule type" value="Genomic_DNA"/>
</dbReference>
<dbReference type="AlphaFoldDB" id="A0A4R9BF69"/>